<dbReference type="EMBL" id="JAPDRQ010000272">
    <property type="protein sequence ID" value="KAJ9651221.1"/>
    <property type="molecule type" value="Genomic_DNA"/>
</dbReference>
<dbReference type="Proteomes" id="UP001172386">
    <property type="component" value="Unassembled WGS sequence"/>
</dbReference>
<keyword evidence="2" id="KW-1185">Reference proteome</keyword>
<evidence type="ECO:0000313" key="2">
    <source>
        <dbReference type="Proteomes" id="UP001172386"/>
    </source>
</evidence>
<proteinExistence type="predicted"/>
<protein>
    <submittedName>
        <fullName evidence="1">Uncharacterized protein</fullName>
    </submittedName>
</protein>
<name>A0ACC2ZUE1_9EURO</name>
<evidence type="ECO:0000313" key="1">
    <source>
        <dbReference type="EMBL" id="KAJ9651221.1"/>
    </source>
</evidence>
<organism evidence="1 2">
    <name type="scientific">Neophaeococcomyces mojaviensis</name>
    <dbReference type="NCBI Taxonomy" id="3383035"/>
    <lineage>
        <taxon>Eukaryota</taxon>
        <taxon>Fungi</taxon>
        <taxon>Dikarya</taxon>
        <taxon>Ascomycota</taxon>
        <taxon>Pezizomycotina</taxon>
        <taxon>Eurotiomycetes</taxon>
        <taxon>Chaetothyriomycetidae</taxon>
        <taxon>Chaetothyriales</taxon>
        <taxon>Chaetothyriales incertae sedis</taxon>
        <taxon>Neophaeococcomyces</taxon>
    </lineage>
</organism>
<accession>A0ACC2ZUE1</accession>
<sequence length="534" mass="59120">MVGYKHSSAYDSGHVAVSEIHSIYYEQYGKLDGKPAVFLHGGPGGATSPSNAAFFDPSIYRVVLLDQRGAGKSTPLCELRENTTQYLIEDIEALRKHLNVDKWHMVFGGSWGSTLALLYAQAHPERVSSLVLRGIFLVRKSELAWGHPTRGAGAQQLFPDAAEELLEYLTEEEQSDWEGSIYKQLISDDRPTRVAAARALNTWDFKRATLTFDPSSLEELDDEEWSLHHATILTHYVLHGAWIRDGQILEEAEMAKIRHIPCTIVQGRYDVVCPPQSAWDLHKAWPSAKLVIVPDAGHAATEPGTFKELVQACDDNSTPALAQHESRDESSPFSYKPAQTLLLILDYHSLFVNHLSAEPAAEKAIALKQWAQSQHILVAHALIDASADAAAPTWVKGSDRAGKLLTLLKASPENYDEPAGLKPDFFSSSSEMIFRRTPGYVSALTSHLPVDIRHWLQEQEIKSLILCGLSTSGCVLATAMAAADAGFVVSVIEDACQARDEKTHKIVVEELLRSRAYIFSLRNFVEAWKEATEL</sequence>
<gene>
    <name evidence="1" type="ORF">H2198_009500</name>
</gene>
<reference evidence="1" key="1">
    <citation type="submission" date="2022-10" db="EMBL/GenBank/DDBJ databases">
        <title>Culturing micro-colonial fungi from biological soil crusts in the Mojave desert and describing Neophaeococcomyces mojavensis, and introducing the new genera and species Taxawa tesnikishii.</title>
        <authorList>
            <person name="Kurbessoian T."/>
            <person name="Stajich J.E."/>
        </authorList>
    </citation>
    <scope>NUCLEOTIDE SEQUENCE</scope>
    <source>
        <strain evidence="1">JES_112</strain>
    </source>
</reference>
<comment type="caution">
    <text evidence="1">The sequence shown here is derived from an EMBL/GenBank/DDBJ whole genome shotgun (WGS) entry which is preliminary data.</text>
</comment>